<feature type="region of interest" description="Disordered" evidence="4">
    <location>
        <begin position="66"/>
        <end position="96"/>
    </location>
</feature>
<dbReference type="InterPro" id="IPR052210">
    <property type="entry name" value="LysM1-like"/>
</dbReference>
<keyword evidence="2" id="KW-0732">Signal</keyword>
<evidence type="ECO:0000313" key="7">
    <source>
        <dbReference type="Proteomes" id="UP000663193"/>
    </source>
</evidence>
<name>A0A7U2F760_PHANO</name>
<sequence>DGPIAPDTATDCTYYEMARDSSMNCGFFEQDWGLTHEQFVDYNPSVKNDCSGIIVGNSYCVEVNNGLPRPPTNKPTSTSTSIRPSATASKKPSPTQPGLIDSCTDFYFAVDSDRCDSIVAKYSTFTYDDFVKWNPAVGSSCGGIWAQTWYCVAVPGTPTVRPSLTSATPTPTGAGKPSPTREGMVDTCNKFHFVAENENCDTLIKMYGTFTFEEFLKWNPAVGSNCGGLWKSTYFCVGVPTAATTAKPTITRSTFATSTRPSTSTFTMACILQFVNGQYYCVEDPKSCNPNAPENPQPSPICGCKRWHKVADKDNCDTIIKRYSISRADFNSWNSKINDGGDCKTLWLGYNVCVGIK</sequence>
<keyword evidence="3" id="KW-0843">Virulence</keyword>
<feature type="domain" description="LysM" evidence="5">
    <location>
        <begin position="306"/>
        <end position="354"/>
    </location>
</feature>
<gene>
    <name evidence="6" type="ORF">JI435_084790</name>
</gene>
<dbReference type="PROSITE" id="PS51782">
    <property type="entry name" value="LYSM"/>
    <property type="match status" value="3"/>
</dbReference>
<dbReference type="EMBL" id="CP069029">
    <property type="protein sequence ID" value="QRC97760.1"/>
    <property type="molecule type" value="Genomic_DNA"/>
</dbReference>
<evidence type="ECO:0000256" key="3">
    <source>
        <dbReference type="ARBA" id="ARBA00023026"/>
    </source>
</evidence>
<feature type="compositionally biased region" description="Polar residues" evidence="4">
    <location>
        <begin position="162"/>
        <end position="171"/>
    </location>
</feature>
<accession>A0A7U2F760</accession>
<proteinExistence type="predicted"/>
<dbReference type="InterPro" id="IPR018392">
    <property type="entry name" value="LysM"/>
</dbReference>
<protein>
    <recommendedName>
        <fullName evidence="5">LysM domain-containing protein</fullName>
    </recommendedName>
</protein>
<dbReference type="Proteomes" id="UP000663193">
    <property type="component" value="Chromosome 7"/>
</dbReference>
<dbReference type="PANTHER" id="PTHR34997:SF2">
    <property type="entry name" value="LYSM DOMAIN-CONTAINING PROTEIN-RELATED"/>
    <property type="match status" value="1"/>
</dbReference>
<evidence type="ECO:0000259" key="5">
    <source>
        <dbReference type="PROSITE" id="PS51782"/>
    </source>
</evidence>
<dbReference type="AlphaFoldDB" id="A0A7U2F760"/>
<evidence type="ECO:0000256" key="1">
    <source>
        <dbReference type="ARBA" id="ARBA00022669"/>
    </source>
</evidence>
<dbReference type="GO" id="GO:0008061">
    <property type="term" value="F:chitin binding"/>
    <property type="evidence" value="ECO:0007669"/>
    <property type="project" value="UniProtKB-KW"/>
</dbReference>
<organism evidence="6 7">
    <name type="scientific">Phaeosphaeria nodorum (strain SN15 / ATCC MYA-4574 / FGSC 10173)</name>
    <name type="common">Glume blotch fungus</name>
    <name type="synonym">Parastagonospora nodorum</name>
    <dbReference type="NCBI Taxonomy" id="321614"/>
    <lineage>
        <taxon>Eukaryota</taxon>
        <taxon>Fungi</taxon>
        <taxon>Dikarya</taxon>
        <taxon>Ascomycota</taxon>
        <taxon>Pezizomycotina</taxon>
        <taxon>Dothideomycetes</taxon>
        <taxon>Pleosporomycetidae</taxon>
        <taxon>Pleosporales</taxon>
        <taxon>Pleosporineae</taxon>
        <taxon>Phaeosphaeriaceae</taxon>
        <taxon>Parastagonospora</taxon>
    </lineage>
</organism>
<dbReference type="Gene3D" id="3.10.350.10">
    <property type="entry name" value="LysM domain"/>
    <property type="match status" value="4"/>
</dbReference>
<dbReference type="OrthoDB" id="2281372at2759"/>
<reference evidence="7" key="1">
    <citation type="journal article" date="2021" name="BMC Genomics">
        <title>Chromosome-level genome assembly and manually-curated proteome of model necrotroph Parastagonospora nodorum Sn15 reveals a genome-wide trove of candidate effector homologs, and redundancy of virulence-related functions within an accessory chromosome.</title>
        <authorList>
            <person name="Bertazzoni S."/>
            <person name="Jones D.A.B."/>
            <person name="Phan H.T."/>
            <person name="Tan K.-C."/>
            <person name="Hane J.K."/>
        </authorList>
    </citation>
    <scope>NUCLEOTIDE SEQUENCE [LARGE SCALE GENOMIC DNA]</scope>
    <source>
        <strain evidence="7">SN15 / ATCC MYA-4574 / FGSC 10173)</strain>
    </source>
</reference>
<dbReference type="CDD" id="cd00118">
    <property type="entry name" value="LysM"/>
    <property type="match status" value="1"/>
</dbReference>
<evidence type="ECO:0000256" key="4">
    <source>
        <dbReference type="SAM" id="MobiDB-lite"/>
    </source>
</evidence>
<evidence type="ECO:0000313" key="6">
    <source>
        <dbReference type="EMBL" id="QRC97760.1"/>
    </source>
</evidence>
<evidence type="ECO:0000256" key="2">
    <source>
        <dbReference type="ARBA" id="ARBA00022729"/>
    </source>
</evidence>
<feature type="region of interest" description="Disordered" evidence="4">
    <location>
        <begin position="162"/>
        <end position="181"/>
    </location>
</feature>
<keyword evidence="7" id="KW-1185">Reference proteome</keyword>
<dbReference type="VEuPathDB" id="FungiDB:JI435_084790"/>
<feature type="domain" description="LysM" evidence="5">
    <location>
        <begin position="105"/>
        <end position="152"/>
    </location>
</feature>
<feature type="compositionally biased region" description="Polar residues" evidence="4">
    <location>
        <begin position="82"/>
        <end position="93"/>
    </location>
</feature>
<dbReference type="PANTHER" id="PTHR34997">
    <property type="entry name" value="AM15"/>
    <property type="match status" value="1"/>
</dbReference>
<keyword evidence="1" id="KW-0147">Chitin-binding</keyword>
<dbReference type="InterPro" id="IPR036779">
    <property type="entry name" value="LysM_dom_sf"/>
</dbReference>
<dbReference type="SUPFAM" id="SSF54106">
    <property type="entry name" value="LysM domain"/>
    <property type="match status" value="1"/>
</dbReference>
<feature type="non-terminal residue" evidence="6">
    <location>
        <position position="357"/>
    </location>
</feature>
<feature type="domain" description="LysM" evidence="5">
    <location>
        <begin position="190"/>
        <end position="237"/>
    </location>
</feature>